<dbReference type="EMBL" id="SBJO01000318">
    <property type="protein sequence ID" value="KAF9761519.1"/>
    <property type="molecule type" value="Genomic_DNA"/>
</dbReference>
<dbReference type="AlphaFoldDB" id="A0A9P6KXJ8"/>
<feature type="signal peptide" evidence="2">
    <location>
        <begin position="1"/>
        <end position="15"/>
    </location>
</feature>
<dbReference type="SUPFAM" id="SSF50370">
    <property type="entry name" value="Ricin B-like lectins"/>
    <property type="match status" value="1"/>
</dbReference>
<keyword evidence="4" id="KW-1185">Reference proteome</keyword>
<dbReference type="InterPro" id="IPR035992">
    <property type="entry name" value="Ricin_B-like_lectins"/>
</dbReference>
<keyword evidence="2" id="KW-0732">Signal</keyword>
<protein>
    <recommendedName>
        <fullName evidence="5">Ricin B lectin domain-containing protein</fullName>
    </recommendedName>
</protein>
<feature type="region of interest" description="Disordered" evidence="1">
    <location>
        <begin position="214"/>
        <end position="233"/>
    </location>
</feature>
<dbReference type="Gene3D" id="2.80.10.50">
    <property type="match status" value="1"/>
</dbReference>
<evidence type="ECO:0000313" key="3">
    <source>
        <dbReference type="EMBL" id="KAF9761519.1"/>
    </source>
</evidence>
<evidence type="ECO:0000256" key="1">
    <source>
        <dbReference type="SAM" id="MobiDB-lite"/>
    </source>
</evidence>
<name>A0A9P6KXJ8_9MICR</name>
<comment type="caution">
    <text evidence="3">The sequence shown here is derived from an EMBL/GenBank/DDBJ whole genome shotgun (WGS) entry which is preliminary data.</text>
</comment>
<evidence type="ECO:0000313" key="4">
    <source>
        <dbReference type="Proteomes" id="UP000740883"/>
    </source>
</evidence>
<accession>A0A9P6KXJ8</accession>
<feature type="chain" id="PRO_5040178262" description="Ricin B lectin domain-containing protein" evidence="2">
    <location>
        <begin position="16"/>
        <end position="249"/>
    </location>
</feature>
<organism evidence="3 4">
    <name type="scientific">Nosema granulosis</name>
    <dbReference type="NCBI Taxonomy" id="83296"/>
    <lineage>
        <taxon>Eukaryota</taxon>
        <taxon>Fungi</taxon>
        <taxon>Fungi incertae sedis</taxon>
        <taxon>Microsporidia</taxon>
        <taxon>Nosematidae</taxon>
        <taxon>Nosema</taxon>
    </lineage>
</organism>
<reference evidence="3 4" key="1">
    <citation type="journal article" date="2020" name="Genome Biol. Evol.">
        <title>Comparative genomics of strictly vertically transmitted, feminizing microsporidia endosymbionts of amphipod crustaceans.</title>
        <authorList>
            <person name="Cormier A."/>
            <person name="Chebbi M.A."/>
            <person name="Giraud I."/>
            <person name="Wattier R."/>
            <person name="Teixeira M."/>
            <person name="Gilbert C."/>
            <person name="Rigaud T."/>
            <person name="Cordaux R."/>
        </authorList>
    </citation>
    <scope>NUCLEOTIDE SEQUENCE [LARGE SCALE GENOMIC DNA]</scope>
    <source>
        <strain evidence="3 4">Ou3-Ou53</strain>
    </source>
</reference>
<feature type="region of interest" description="Disordered" evidence="1">
    <location>
        <begin position="139"/>
        <end position="167"/>
    </location>
</feature>
<evidence type="ECO:0008006" key="5">
    <source>
        <dbReference type="Google" id="ProtNLM"/>
    </source>
</evidence>
<sequence length="249" mass="28842">MLLWILITFFTSSKQFRLKHVNKKSFICEGSKTGEKIPIVECEDEKSATDFKIETSSDGTGFFSPIDKALVFDVAEEWKVVFGPKHGETNQRFSLSFLGPDKYTIVNRGKCLTLESTKFHHMRDCKYSDDQSYEIVYNDSEKPQLTTSAPKDSVSGGSGGSSLPSADMTDRLARMIEDNKEIANRIAYSHNHHHYNRHYNHHLEEHNHHLKEHNHHLDGHNKHHNHDNKKSHVSRYEEGPYLLEYFNEK</sequence>
<proteinExistence type="predicted"/>
<gene>
    <name evidence="3" type="ORF">NGRA_2592</name>
</gene>
<dbReference type="CDD" id="cd00161">
    <property type="entry name" value="beta-trefoil_Ricin-like"/>
    <property type="match status" value="1"/>
</dbReference>
<dbReference type="OrthoDB" id="10312924at2759"/>
<evidence type="ECO:0000256" key="2">
    <source>
        <dbReference type="SAM" id="SignalP"/>
    </source>
</evidence>
<dbReference type="Proteomes" id="UP000740883">
    <property type="component" value="Unassembled WGS sequence"/>
</dbReference>